<gene>
    <name evidence="8" type="ORF">INT48_008680</name>
</gene>
<dbReference type="Proteomes" id="UP000613177">
    <property type="component" value="Unassembled WGS sequence"/>
</dbReference>
<evidence type="ECO:0000256" key="2">
    <source>
        <dbReference type="ARBA" id="ARBA00022723"/>
    </source>
</evidence>
<dbReference type="AlphaFoldDB" id="A0A8H7SGU7"/>
<organism evidence="8 9">
    <name type="scientific">Thamnidium elegans</name>
    <dbReference type="NCBI Taxonomy" id="101142"/>
    <lineage>
        <taxon>Eukaryota</taxon>
        <taxon>Fungi</taxon>
        <taxon>Fungi incertae sedis</taxon>
        <taxon>Mucoromycota</taxon>
        <taxon>Mucoromycotina</taxon>
        <taxon>Mucoromycetes</taxon>
        <taxon>Mucorales</taxon>
        <taxon>Mucorineae</taxon>
        <taxon>Mucoraceae</taxon>
        <taxon>Thamnidium</taxon>
    </lineage>
</organism>
<comment type="cofactor">
    <cofactor evidence="1">
        <name>Co(2+)</name>
        <dbReference type="ChEBI" id="CHEBI:48828"/>
    </cofactor>
</comment>
<dbReference type="PROSITE" id="PS51677">
    <property type="entry name" value="NODB"/>
    <property type="match status" value="1"/>
</dbReference>
<dbReference type="InterPro" id="IPR002509">
    <property type="entry name" value="NODB_dom"/>
</dbReference>
<feature type="chain" id="PRO_5034401583" description="NodB homology domain-containing protein" evidence="6">
    <location>
        <begin position="26"/>
        <end position="236"/>
    </location>
</feature>
<proteinExistence type="predicted"/>
<dbReference type="PANTHER" id="PTHR46471:SF9">
    <property type="entry name" value="CHITIN DEACETYLASE"/>
    <property type="match status" value="1"/>
</dbReference>
<keyword evidence="9" id="KW-1185">Reference proteome</keyword>
<keyword evidence="5" id="KW-0119">Carbohydrate metabolism</keyword>
<reference evidence="8" key="1">
    <citation type="submission" date="2021-01" db="EMBL/GenBank/DDBJ databases">
        <title>Metabolic potential, ecology and presence of endohyphal bacteria is reflected in genomic diversity of Mucoromycotina.</title>
        <authorList>
            <person name="Muszewska A."/>
            <person name="Okrasinska A."/>
            <person name="Steczkiewicz K."/>
            <person name="Drgas O."/>
            <person name="Orlowska M."/>
            <person name="Perlinska-Lenart U."/>
            <person name="Aleksandrzak-Piekarczyk T."/>
            <person name="Szatraj K."/>
            <person name="Zielenkiewicz U."/>
            <person name="Pilsyk S."/>
            <person name="Malc E."/>
            <person name="Mieczkowski P."/>
            <person name="Kruszewska J.S."/>
            <person name="Biernat P."/>
            <person name="Pawlowska J."/>
        </authorList>
    </citation>
    <scope>NUCLEOTIDE SEQUENCE</scope>
    <source>
        <strain evidence="8">WA0000018081</strain>
    </source>
</reference>
<dbReference type="GO" id="GO:0016810">
    <property type="term" value="F:hydrolase activity, acting on carbon-nitrogen (but not peptide) bonds"/>
    <property type="evidence" value="ECO:0007669"/>
    <property type="project" value="InterPro"/>
</dbReference>
<keyword evidence="4" id="KW-0378">Hydrolase</keyword>
<keyword evidence="2" id="KW-0479">Metal-binding</keyword>
<feature type="domain" description="NodB homology" evidence="7">
    <location>
        <begin position="36"/>
        <end position="224"/>
    </location>
</feature>
<evidence type="ECO:0000256" key="6">
    <source>
        <dbReference type="SAM" id="SignalP"/>
    </source>
</evidence>
<dbReference type="EMBL" id="JAEPRE010000324">
    <property type="protein sequence ID" value="KAG2229007.1"/>
    <property type="molecule type" value="Genomic_DNA"/>
</dbReference>
<dbReference type="PANTHER" id="PTHR46471">
    <property type="entry name" value="CHITIN DEACETYLASE"/>
    <property type="match status" value="1"/>
</dbReference>
<comment type="caution">
    <text evidence="8">The sequence shown here is derived from an EMBL/GenBank/DDBJ whole genome shotgun (WGS) entry which is preliminary data.</text>
</comment>
<dbReference type="GO" id="GO:0005975">
    <property type="term" value="P:carbohydrate metabolic process"/>
    <property type="evidence" value="ECO:0007669"/>
    <property type="project" value="InterPro"/>
</dbReference>
<evidence type="ECO:0000256" key="5">
    <source>
        <dbReference type="ARBA" id="ARBA00023277"/>
    </source>
</evidence>
<dbReference type="Pfam" id="PF01522">
    <property type="entry name" value="Polysacc_deac_1"/>
    <property type="match status" value="1"/>
</dbReference>
<dbReference type="OrthoDB" id="407355at2759"/>
<sequence>MFTGLNKLTFLLGSVAIFASSLVSAQSMIKNCAKAGHVALTYDDGPNIYTESLVNYLDSVGVKATFFINGDNFLQLNDSVEAQQALKAAHSSQHQIASHTWSHIDLNTLSGNAFDSEIVKLEQITQSLIGVKPAYIRPPYGNANSETIRKLNSKGYEVIEWSTDTKDFESHDISQEMDNVRKSFSRSDLDNGFIILSHDVYEQTTDELTKELVAYVKEQGFKFCTVAECVGKPAYK</sequence>
<evidence type="ECO:0000313" key="8">
    <source>
        <dbReference type="EMBL" id="KAG2229007.1"/>
    </source>
</evidence>
<evidence type="ECO:0000256" key="1">
    <source>
        <dbReference type="ARBA" id="ARBA00001941"/>
    </source>
</evidence>
<name>A0A8H7SGU7_9FUNG</name>
<dbReference type="Gene3D" id="3.20.20.370">
    <property type="entry name" value="Glycoside hydrolase/deacetylase"/>
    <property type="match status" value="1"/>
</dbReference>
<keyword evidence="3 6" id="KW-0732">Signal</keyword>
<evidence type="ECO:0000256" key="4">
    <source>
        <dbReference type="ARBA" id="ARBA00022801"/>
    </source>
</evidence>
<evidence type="ECO:0000259" key="7">
    <source>
        <dbReference type="PROSITE" id="PS51677"/>
    </source>
</evidence>
<feature type="signal peptide" evidence="6">
    <location>
        <begin position="1"/>
        <end position="25"/>
    </location>
</feature>
<dbReference type="InterPro" id="IPR011330">
    <property type="entry name" value="Glyco_hydro/deAcase_b/a-brl"/>
</dbReference>
<dbReference type="GO" id="GO:0046872">
    <property type="term" value="F:metal ion binding"/>
    <property type="evidence" value="ECO:0007669"/>
    <property type="project" value="UniProtKB-KW"/>
</dbReference>
<protein>
    <recommendedName>
        <fullName evidence="7">NodB homology domain-containing protein</fullName>
    </recommendedName>
</protein>
<evidence type="ECO:0000313" key="9">
    <source>
        <dbReference type="Proteomes" id="UP000613177"/>
    </source>
</evidence>
<dbReference type="SUPFAM" id="SSF88713">
    <property type="entry name" value="Glycoside hydrolase/deacetylase"/>
    <property type="match status" value="1"/>
</dbReference>
<evidence type="ECO:0000256" key="3">
    <source>
        <dbReference type="ARBA" id="ARBA00022729"/>
    </source>
</evidence>
<accession>A0A8H7SGU7</accession>